<dbReference type="EMBL" id="DSWI01000035">
    <property type="protein sequence ID" value="HFG21892.1"/>
    <property type="molecule type" value="Genomic_DNA"/>
</dbReference>
<sequence>MAKRVFIEESKTQTHENPEAHLEQIRTILFGQQMLAIEQKLQGLERRTTELNQELLDRIANLEDRLAGLLRQEAEERQIADQALQGSLDTAVDNLEDKLASETKEIRAELKDQGRELNKKLDQVASSLQAAIEELRLHKTDRKVLANLLASMADSLQKD</sequence>
<evidence type="ECO:0000256" key="1">
    <source>
        <dbReference type="SAM" id="Coils"/>
    </source>
</evidence>
<name>A0A7C3DSP8_MEIRU</name>
<keyword evidence="1" id="KW-0175">Coiled coil</keyword>
<dbReference type="AlphaFoldDB" id="A0A7C3DSP8"/>
<reference evidence="2" key="1">
    <citation type="journal article" date="2020" name="mSystems">
        <title>Genome- and Community-Level Interaction Insights into Carbon Utilization and Element Cycling Functions of Hydrothermarchaeota in Hydrothermal Sediment.</title>
        <authorList>
            <person name="Zhou Z."/>
            <person name="Liu Y."/>
            <person name="Xu W."/>
            <person name="Pan J."/>
            <person name="Luo Z.H."/>
            <person name="Li M."/>
        </authorList>
    </citation>
    <scope>NUCLEOTIDE SEQUENCE [LARGE SCALE GENOMIC DNA]</scope>
    <source>
        <strain evidence="2">SpSt-524</strain>
    </source>
</reference>
<gene>
    <name evidence="2" type="ORF">ENS82_14480</name>
</gene>
<feature type="coiled-coil region" evidence="1">
    <location>
        <begin position="34"/>
        <end position="138"/>
    </location>
</feature>
<protein>
    <submittedName>
        <fullName evidence="2">Uncharacterized protein</fullName>
    </submittedName>
</protein>
<comment type="caution">
    <text evidence="2">The sequence shown here is derived from an EMBL/GenBank/DDBJ whole genome shotgun (WGS) entry which is preliminary data.</text>
</comment>
<organism evidence="2">
    <name type="scientific">Meiothermus ruber</name>
    <dbReference type="NCBI Taxonomy" id="277"/>
    <lineage>
        <taxon>Bacteria</taxon>
        <taxon>Thermotogati</taxon>
        <taxon>Deinococcota</taxon>
        <taxon>Deinococci</taxon>
        <taxon>Thermales</taxon>
        <taxon>Thermaceae</taxon>
        <taxon>Meiothermus</taxon>
    </lineage>
</organism>
<accession>A0A7C3DSP8</accession>
<evidence type="ECO:0000313" key="2">
    <source>
        <dbReference type="EMBL" id="HFG21892.1"/>
    </source>
</evidence>
<dbReference type="Gene3D" id="1.20.120.20">
    <property type="entry name" value="Apolipoprotein"/>
    <property type="match status" value="1"/>
</dbReference>
<dbReference type="RefSeq" id="WP_409657544.1">
    <property type="nucleotide sequence ID" value="NZ_JBKBUW010000046.1"/>
</dbReference>
<proteinExistence type="predicted"/>